<sequence length="36" mass="4116">MVVSSVFSIFAVSHFRHTTKVYSKRQTITKTITVKS</sequence>
<dbReference type="EMBL" id="BK032587">
    <property type="protein sequence ID" value="DAF49766.1"/>
    <property type="molecule type" value="Genomic_DNA"/>
</dbReference>
<name>A0A8S5SFP4_9CAUD</name>
<organism evidence="1">
    <name type="scientific">Siphoviridae sp. ctXfh4</name>
    <dbReference type="NCBI Taxonomy" id="2827887"/>
    <lineage>
        <taxon>Viruses</taxon>
        <taxon>Duplodnaviria</taxon>
        <taxon>Heunggongvirae</taxon>
        <taxon>Uroviricota</taxon>
        <taxon>Caudoviricetes</taxon>
    </lineage>
</organism>
<protein>
    <submittedName>
        <fullName evidence="1">Uncharacterized protein</fullName>
    </submittedName>
</protein>
<accession>A0A8S5SFP4</accession>
<reference evidence="1" key="1">
    <citation type="journal article" date="2021" name="Proc. Natl. Acad. Sci. U.S.A.">
        <title>A Catalog of Tens of Thousands of Viruses from Human Metagenomes Reveals Hidden Associations with Chronic Diseases.</title>
        <authorList>
            <person name="Tisza M.J."/>
            <person name="Buck C.B."/>
        </authorList>
    </citation>
    <scope>NUCLEOTIDE SEQUENCE</scope>
    <source>
        <strain evidence="1">CtXfh4</strain>
    </source>
</reference>
<proteinExistence type="predicted"/>
<evidence type="ECO:0000313" key="1">
    <source>
        <dbReference type="EMBL" id="DAF49766.1"/>
    </source>
</evidence>